<feature type="transmembrane region" description="Helical" evidence="7">
    <location>
        <begin position="42"/>
        <end position="65"/>
    </location>
</feature>
<evidence type="ECO:0000256" key="6">
    <source>
        <dbReference type="SAM" id="MobiDB-lite"/>
    </source>
</evidence>
<dbReference type="Proteomes" id="UP000199758">
    <property type="component" value="Unassembled WGS sequence"/>
</dbReference>
<feature type="compositionally biased region" description="Gly residues" evidence="6">
    <location>
        <begin position="90"/>
        <end position="99"/>
    </location>
</feature>
<accession>A0A1M5KBY2</accession>
<dbReference type="STRING" id="490188.SAMN04488068_0473"/>
<evidence type="ECO:0000256" key="2">
    <source>
        <dbReference type="ARBA" id="ARBA00022475"/>
    </source>
</evidence>
<dbReference type="InterPro" id="IPR052027">
    <property type="entry name" value="PspC"/>
</dbReference>
<reference evidence="9 10" key="1">
    <citation type="submission" date="2016-11" db="EMBL/GenBank/DDBJ databases">
        <authorList>
            <person name="Jaros S."/>
            <person name="Januszkiewicz K."/>
            <person name="Wedrychowicz H."/>
        </authorList>
    </citation>
    <scope>NUCLEOTIDE SEQUENCE [LARGE SCALE GENOMIC DNA]</scope>
    <source>
        <strain evidence="9 10">CGMCC 1.7049</strain>
    </source>
</reference>
<dbReference type="EMBL" id="FQWZ01000001">
    <property type="protein sequence ID" value="SHG50292.1"/>
    <property type="molecule type" value="Genomic_DNA"/>
</dbReference>
<evidence type="ECO:0000256" key="1">
    <source>
        <dbReference type="ARBA" id="ARBA00004162"/>
    </source>
</evidence>
<feature type="domain" description="Phage shock protein PspC N-terminal" evidence="8">
    <location>
        <begin position="11"/>
        <end position="68"/>
    </location>
</feature>
<feature type="transmembrane region" description="Helical" evidence="7">
    <location>
        <begin position="20"/>
        <end position="36"/>
    </location>
</feature>
<keyword evidence="3 7" id="KW-0812">Transmembrane</keyword>
<protein>
    <submittedName>
        <fullName evidence="9">Phage shock protein C (PspC) family protein</fullName>
    </submittedName>
</protein>
<feature type="region of interest" description="Disordered" evidence="6">
    <location>
        <begin position="71"/>
        <end position="103"/>
    </location>
</feature>
<dbReference type="PANTHER" id="PTHR33885:SF3">
    <property type="entry name" value="PHAGE SHOCK PROTEIN C"/>
    <property type="match status" value="1"/>
</dbReference>
<proteinExistence type="predicted"/>
<evidence type="ECO:0000256" key="3">
    <source>
        <dbReference type="ARBA" id="ARBA00022692"/>
    </source>
</evidence>
<dbReference type="AlphaFoldDB" id="A0A1M5KBY2"/>
<dbReference type="Pfam" id="PF04024">
    <property type="entry name" value="PspC"/>
    <property type="match status" value="1"/>
</dbReference>
<keyword evidence="4 7" id="KW-1133">Transmembrane helix</keyword>
<dbReference type="PANTHER" id="PTHR33885">
    <property type="entry name" value="PHAGE SHOCK PROTEIN C"/>
    <property type="match status" value="1"/>
</dbReference>
<keyword evidence="2" id="KW-1003">Cell membrane</keyword>
<evidence type="ECO:0000256" key="5">
    <source>
        <dbReference type="ARBA" id="ARBA00023136"/>
    </source>
</evidence>
<evidence type="ECO:0000256" key="4">
    <source>
        <dbReference type="ARBA" id="ARBA00022989"/>
    </source>
</evidence>
<evidence type="ECO:0000313" key="9">
    <source>
        <dbReference type="EMBL" id="SHG50292.1"/>
    </source>
</evidence>
<evidence type="ECO:0000259" key="8">
    <source>
        <dbReference type="Pfam" id="PF04024"/>
    </source>
</evidence>
<dbReference type="GO" id="GO:0005886">
    <property type="term" value="C:plasma membrane"/>
    <property type="evidence" value="ECO:0007669"/>
    <property type="project" value="UniProtKB-SubCell"/>
</dbReference>
<dbReference type="InterPro" id="IPR007168">
    <property type="entry name" value="Phageshock_PspC_N"/>
</dbReference>
<name>A0A1M5KBY2_9GAMM</name>
<gene>
    <name evidence="9" type="ORF">SAMN04488068_0473</name>
</gene>
<organism evidence="9 10">
    <name type="scientific">Hydrocarboniphaga daqingensis</name>
    <dbReference type="NCBI Taxonomy" id="490188"/>
    <lineage>
        <taxon>Bacteria</taxon>
        <taxon>Pseudomonadati</taxon>
        <taxon>Pseudomonadota</taxon>
        <taxon>Gammaproteobacteria</taxon>
        <taxon>Nevskiales</taxon>
        <taxon>Nevskiaceae</taxon>
        <taxon>Hydrocarboniphaga</taxon>
    </lineage>
</organism>
<evidence type="ECO:0000313" key="10">
    <source>
        <dbReference type="Proteomes" id="UP000199758"/>
    </source>
</evidence>
<comment type="subcellular location">
    <subcellularLocation>
        <location evidence="1">Cell membrane</location>
        <topology evidence="1">Single-pass membrane protein</topology>
    </subcellularLocation>
</comment>
<keyword evidence="5 7" id="KW-0472">Membrane</keyword>
<dbReference type="RefSeq" id="WP_072893355.1">
    <property type="nucleotide sequence ID" value="NZ_FQWZ01000001.1"/>
</dbReference>
<evidence type="ECO:0000256" key="7">
    <source>
        <dbReference type="SAM" id="Phobius"/>
    </source>
</evidence>
<sequence>MAKLSSFHSSRFRRYPDDGYIGGVCAGVADFLGWNVRLIRALAVLTFIFGGFFPIVLVYGLLWYVMEETRGKPSLLPPSDDGAYRSRYRGNGGGDGSGGAYADRAYHDAGAPRGPMSSADLKARFSRLDQRLSSMEDCVTSNDYELRRELRKLEGQA</sequence>
<keyword evidence="10" id="KW-1185">Reference proteome</keyword>